<keyword evidence="3" id="KW-1185">Reference proteome</keyword>
<gene>
    <name evidence="2" type="primary">PLEST007690</name>
    <name evidence="2" type="ORF">PLESTB_001855700</name>
</gene>
<evidence type="ECO:0000313" key="2">
    <source>
        <dbReference type="EMBL" id="GLC62211.1"/>
    </source>
</evidence>
<evidence type="ECO:0008006" key="4">
    <source>
        <dbReference type="Google" id="ProtNLM"/>
    </source>
</evidence>
<evidence type="ECO:0000313" key="3">
    <source>
        <dbReference type="Proteomes" id="UP001165080"/>
    </source>
</evidence>
<reference evidence="2 3" key="1">
    <citation type="journal article" date="2023" name="Commun. Biol.">
        <title>Reorganization of the ancestral sex-determining regions during the evolution of trioecy in Pleodorina starrii.</title>
        <authorList>
            <person name="Takahashi K."/>
            <person name="Suzuki S."/>
            <person name="Kawai-Toyooka H."/>
            <person name="Yamamoto K."/>
            <person name="Hamaji T."/>
            <person name="Ootsuki R."/>
            <person name="Yamaguchi H."/>
            <person name="Kawachi M."/>
            <person name="Higashiyama T."/>
            <person name="Nozaki H."/>
        </authorList>
    </citation>
    <scope>NUCLEOTIDE SEQUENCE [LARGE SCALE GENOMIC DNA]</scope>
    <source>
        <strain evidence="2 3">NIES-4479</strain>
    </source>
</reference>
<dbReference type="EMBL" id="BRXU01000060">
    <property type="protein sequence ID" value="GLC62211.1"/>
    <property type="molecule type" value="Genomic_DNA"/>
</dbReference>
<sequence>MSEPISTEQLKQVLDAALMPIFAKLGELNDKVSKLDDKVSKLNDKVNDLTVGVKILSAKQHNSSVSRADRLVKVPLANGAEPAQDYPESILHLLVAGNETLPNGTVNNWNKHKSQALLRQYAEDSGDESNTEDEYSSRSRARRLRLARCLGITQAQLTLTFPGPSRRQGSCGRWRRSPWVVSAASAPHRDLWAYDGSCVSTIQLDSFKIFHRLSFGHRNHRTFVVVVYDPASPSCRAAEYEVERLATGLRHAPSVVVAKLNAADPDTRAFLSGTFPSISLTDQLPAVLLYPEAATGYIRLKGRSPTAEDVLRGINKMYGMALPLRRQLELRDVPGDELVHRVYGGPEGLGRQRRKEQFRRLLEEVAEAREQAAVAAVAATDGVAAEGGVGVAGVPPPAAAAREAAVVAAPTTALPGSYWSREKATVWGVVAGLSLLAFSWDMWLAAAWDRWQLERRQRKRARGVQFGREQDLLDLGTMLVDRLEGGPDVAFAASGRGEQGQGQGQGEQGVQTPGQQGEQGVKQTGQQGTGGGIGSASGSGGGGGGGGGISTGSGAGPAAR</sequence>
<dbReference type="Proteomes" id="UP001165080">
    <property type="component" value="Unassembled WGS sequence"/>
</dbReference>
<name>A0A9W6C361_9CHLO</name>
<proteinExistence type="predicted"/>
<dbReference type="AlphaFoldDB" id="A0A9W6C361"/>
<feature type="compositionally biased region" description="Low complexity" evidence="1">
    <location>
        <begin position="508"/>
        <end position="526"/>
    </location>
</feature>
<comment type="caution">
    <text evidence="2">The sequence shown here is derived from an EMBL/GenBank/DDBJ whole genome shotgun (WGS) entry which is preliminary data.</text>
</comment>
<feature type="compositionally biased region" description="Gly residues" evidence="1">
    <location>
        <begin position="527"/>
        <end position="560"/>
    </location>
</feature>
<protein>
    <recommendedName>
        <fullName evidence="4">Thioredoxin domain-containing protein</fullName>
    </recommendedName>
</protein>
<feature type="compositionally biased region" description="Gly residues" evidence="1">
    <location>
        <begin position="497"/>
        <end position="507"/>
    </location>
</feature>
<feature type="region of interest" description="Disordered" evidence="1">
    <location>
        <begin position="488"/>
        <end position="560"/>
    </location>
</feature>
<accession>A0A9W6C361</accession>
<organism evidence="2 3">
    <name type="scientific">Pleodorina starrii</name>
    <dbReference type="NCBI Taxonomy" id="330485"/>
    <lineage>
        <taxon>Eukaryota</taxon>
        <taxon>Viridiplantae</taxon>
        <taxon>Chlorophyta</taxon>
        <taxon>core chlorophytes</taxon>
        <taxon>Chlorophyceae</taxon>
        <taxon>CS clade</taxon>
        <taxon>Chlamydomonadales</taxon>
        <taxon>Volvocaceae</taxon>
        <taxon>Pleodorina</taxon>
    </lineage>
</organism>
<evidence type="ECO:0000256" key="1">
    <source>
        <dbReference type="SAM" id="MobiDB-lite"/>
    </source>
</evidence>